<comment type="similarity">
    <text evidence="2">Belongs to the TsaE family.</text>
</comment>
<sequence>MELPDEAATEAFGAALAPLVQAAADSGLVIWLSGDLGAGKTTTTRGLLRALGHTGSVKSPTYSLLEPYVVSRIALYHFDFYRFNHPDEFLEAGLDEYFSGAGICLVEWADKALPYVPQPDIDIQLRVAGSGRVASVQACSERGRACLSHSALRRT</sequence>
<dbReference type="PANTHER" id="PTHR33540:SF2">
    <property type="entry name" value="TRNA THREONYLCARBAMOYLADENOSINE BIOSYNTHESIS PROTEIN TSAE"/>
    <property type="match status" value="1"/>
</dbReference>
<dbReference type="PANTHER" id="PTHR33540">
    <property type="entry name" value="TRNA THREONYLCARBAMOYLADENOSINE BIOSYNTHESIS PROTEIN TSAE"/>
    <property type="match status" value="1"/>
</dbReference>
<reference evidence="11 12" key="1">
    <citation type="journal article" date="2018" name="Int. J. Syst. Evol. Microbiol.">
        <title>Uliginosibacterium sediminicola sp. nov., isolated from freshwater sediment.</title>
        <authorList>
            <person name="Hwang W.M."/>
            <person name="Kim S.M."/>
            <person name="Kang K."/>
            <person name="Ahn T.Y."/>
        </authorList>
    </citation>
    <scope>NUCLEOTIDE SEQUENCE [LARGE SCALE GENOMIC DNA]</scope>
    <source>
        <strain evidence="11 12">M1-21</strain>
    </source>
</reference>
<dbReference type="InterPro" id="IPR027417">
    <property type="entry name" value="P-loop_NTPase"/>
</dbReference>
<keyword evidence="6" id="KW-0479">Metal-binding</keyword>
<dbReference type="NCBIfam" id="TIGR00150">
    <property type="entry name" value="T6A_YjeE"/>
    <property type="match status" value="1"/>
</dbReference>
<evidence type="ECO:0000256" key="6">
    <source>
        <dbReference type="ARBA" id="ARBA00022723"/>
    </source>
</evidence>
<protein>
    <recommendedName>
        <fullName evidence="3">tRNA threonylcarbamoyladenosine biosynthesis protein TsaE</fullName>
    </recommendedName>
    <alternativeName>
        <fullName evidence="10">t(6)A37 threonylcarbamoyladenosine biosynthesis protein TsaE</fullName>
    </alternativeName>
</protein>
<gene>
    <name evidence="11" type="primary">tsaE</name>
    <name evidence="11" type="ORF">ABDB84_06005</name>
</gene>
<evidence type="ECO:0000256" key="1">
    <source>
        <dbReference type="ARBA" id="ARBA00004496"/>
    </source>
</evidence>
<comment type="subcellular location">
    <subcellularLocation>
        <location evidence="1">Cytoplasm</location>
    </subcellularLocation>
</comment>
<keyword evidence="4" id="KW-0963">Cytoplasm</keyword>
<comment type="caution">
    <text evidence="11">The sequence shown here is derived from an EMBL/GenBank/DDBJ whole genome shotgun (WGS) entry which is preliminary data.</text>
</comment>
<evidence type="ECO:0000256" key="8">
    <source>
        <dbReference type="ARBA" id="ARBA00022840"/>
    </source>
</evidence>
<dbReference type="InterPro" id="IPR003442">
    <property type="entry name" value="T6A_TsaE"/>
</dbReference>
<evidence type="ECO:0000256" key="9">
    <source>
        <dbReference type="ARBA" id="ARBA00022842"/>
    </source>
</evidence>
<accession>A0ABU9YWF1</accession>
<dbReference type="EMBL" id="JBDIVE010000002">
    <property type="protein sequence ID" value="MEN3068027.1"/>
    <property type="molecule type" value="Genomic_DNA"/>
</dbReference>
<proteinExistence type="inferred from homology"/>
<keyword evidence="7" id="KW-0547">Nucleotide-binding</keyword>
<evidence type="ECO:0000256" key="7">
    <source>
        <dbReference type="ARBA" id="ARBA00022741"/>
    </source>
</evidence>
<evidence type="ECO:0000256" key="5">
    <source>
        <dbReference type="ARBA" id="ARBA00022694"/>
    </source>
</evidence>
<evidence type="ECO:0000256" key="3">
    <source>
        <dbReference type="ARBA" id="ARBA00019010"/>
    </source>
</evidence>
<evidence type="ECO:0000256" key="10">
    <source>
        <dbReference type="ARBA" id="ARBA00032441"/>
    </source>
</evidence>
<keyword evidence="12" id="KW-1185">Reference proteome</keyword>
<name>A0ABU9YWF1_9RHOO</name>
<evidence type="ECO:0000313" key="12">
    <source>
        <dbReference type="Proteomes" id="UP001410394"/>
    </source>
</evidence>
<organism evidence="11 12">
    <name type="scientific">Uliginosibacterium sediminicola</name>
    <dbReference type="NCBI Taxonomy" id="2024550"/>
    <lineage>
        <taxon>Bacteria</taxon>
        <taxon>Pseudomonadati</taxon>
        <taxon>Pseudomonadota</taxon>
        <taxon>Betaproteobacteria</taxon>
        <taxon>Rhodocyclales</taxon>
        <taxon>Zoogloeaceae</taxon>
        <taxon>Uliginosibacterium</taxon>
    </lineage>
</organism>
<dbReference type="Proteomes" id="UP001410394">
    <property type="component" value="Unassembled WGS sequence"/>
</dbReference>
<dbReference type="Pfam" id="PF02367">
    <property type="entry name" value="TsaE"/>
    <property type="match status" value="1"/>
</dbReference>
<dbReference type="SUPFAM" id="SSF52540">
    <property type="entry name" value="P-loop containing nucleoside triphosphate hydrolases"/>
    <property type="match status" value="1"/>
</dbReference>
<evidence type="ECO:0000313" key="11">
    <source>
        <dbReference type="EMBL" id="MEN3068027.1"/>
    </source>
</evidence>
<dbReference type="Gene3D" id="3.40.50.300">
    <property type="entry name" value="P-loop containing nucleotide triphosphate hydrolases"/>
    <property type="match status" value="1"/>
</dbReference>
<evidence type="ECO:0000256" key="2">
    <source>
        <dbReference type="ARBA" id="ARBA00007599"/>
    </source>
</evidence>
<keyword evidence="8" id="KW-0067">ATP-binding</keyword>
<keyword evidence="5" id="KW-0819">tRNA processing</keyword>
<evidence type="ECO:0000256" key="4">
    <source>
        <dbReference type="ARBA" id="ARBA00022490"/>
    </source>
</evidence>
<keyword evidence="9" id="KW-0460">Magnesium</keyword>
<dbReference type="RefSeq" id="WP_345918790.1">
    <property type="nucleotide sequence ID" value="NZ_JBDIVE010000002.1"/>
</dbReference>